<organism evidence="1 2">
    <name type="scientific">Paenibacillus chondroitinus</name>
    <dbReference type="NCBI Taxonomy" id="59842"/>
    <lineage>
        <taxon>Bacteria</taxon>
        <taxon>Bacillati</taxon>
        <taxon>Bacillota</taxon>
        <taxon>Bacilli</taxon>
        <taxon>Bacillales</taxon>
        <taxon>Paenibacillaceae</taxon>
        <taxon>Paenibacillus</taxon>
    </lineage>
</organism>
<proteinExistence type="predicted"/>
<dbReference type="Proteomes" id="UP001355653">
    <property type="component" value="Unassembled WGS sequence"/>
</dbReference>
<sequence length="63" mass="6788">MARSPASGIPKVELEVLDLMDPLSINAFAERFVLTGIPLHMLINSAGIMAAPLMRDSTGYESQ</sequence>
<keyword evidence="2" id="KW-1185">Reference proteome</keyword>
<name>A0ABU6DAS0_9BACL</name>
<dbReference type="RefSeq" id="WP_127454183.1">
    <property type="nucleotide sequence ID" value="NZ_JAROBY010000015.1"/>
</dbReference>
<protein>
    <submittedName>
        <fullName evidence="1">Uncharacterized protein</fullName>
    </submittedName>
</protein>
<gene>
    <name evidence="1" type="ORF">P5G65_09130</name>
</gene>
<reference evidence="1 2" key="1">
    <citation type="submission" date="2023-03" db="EMBL/GenBank/DDBJ databases">
        <title>Bacillus Genome Sequencing.</title>
        <authorList>
            <person name="Dunlap C."/>
        </authorList>
    </citation>
    <scope>NUCLEOTIDE SEQUENCE [LARGE SCALE GENOMIC DNA]</scope>
    <source>
        <strain evidence="1 2">NRS-1351</strain>
    </source>
</reference>
<dbReference type="EMBL" id="JAROBY010000015">
    <property type="protein sequence ID" value="MEB4794058.1"/>
    <property type="molecule type" value="Genomic_DNA"/>
</dbReference>
<comment type="caution">
    <text evidence="1">The sequence shown here is derived from an EMBL/GenBank/DDBJ whole genome shotgun (WGS) entry which is preliminary data.</text>
</comment>
<evidence type="ECO:0000313" key="1">
    <source>
        <dbReference type="EMBL" id="MEB4794058.1"/>
    </source>
</evidence>
<dbReference type="Gene3D" id="3.40.50.720">
    <property type="entry name" value="NAD(P)-binding Rossmann-like Domain"/>
    <property type="match status" value="1"/>
</dbReference>
<evidence type="ECO:0000313" key="2">
    <source>
        <dbReference type="Proteomes" id="UP001355653"/>
    </source>
</evidence>
<accession>A0ABU6DAS0</accession>